<feature type="coiled-coil region" evidence="1">
    <location>
        <begin position="26"/>
        <end position="53"/>
    </location>
</feature>
<evidence type="ECO:0000256" key="2">
    <source>
        <dbReference type="SAM" id="MobiDB-lite"/>
    </source>
</evidence>
<dbReference type="InterPro" id="IPR036859">
    <property type="entry name" value="CAP-Gly_dom_sf"/>
</dbReference>
<dbReference type="EMBL" id="CAKOGL010000012">
    <property type="protein sequence ID" value="CAH2092710.1"/>
    <property type="molecule type" value="Genomic_DNA"/>
</dbReference>
<feature type="region of interest" description="Disordered" evidence="2">
    <location>
        <begin position="327"/>
        <end position="366"/>
    </location>
</feature>
<proteinExistence type="predicted"/>
<dbReference type="Gene3D" id="2.30.30.190">
    <property type="entry name" value="CAP Gly-rich-like domain"/>
    <property type="match status" value="1"/>
</dbReference>
<protein>
    <recommendedName>
        <fullName evidence="3">CAP-Gly domain-containing protein</fullName>
    </recommendedName>
</protein>
<feature type="domain" description="CAP-Gly" evidence="3">
    <location>
        <begin position="836"/>
        <end position="883"/>
    </location>
</feature>
<evidence type="ECO:0000313" key="4">
    <source>
        <dbReference type="EMBL" id="CAH2092710.1"/>
    </source>
</evidence>
<feature type="region of interest" description="Disordered" evidence="2">
    <location>
        <begin position="649"/>
        <end position="678"/>
    </location>
</feature>
<keyword evidence="1" id="KW-0175">Coiled coil</keyword>
<comment type="caution">
    <text evidence="4">The sequence shown here is derived from an EMBL/GenBank/DDBJ whole genome shotgun (WGS) entry which is preliminary data.</text>
</comment>
<feature type="compositionally biased region" description="Polar residues" evidence="2">
    <location>
        <begin position="327"/>
        <end position="343"/>
    </location>
</feature>
<reference evidence="4" key="1">
    <citation type="submission" date="2022-03" db="EMBL/GenBank/DDBJ databases">
        <authorList>
            <person name="Tunstrom K."/>
        </authorList>
    </citation>
    <scope>NUCLEOTIDE SEQUENCE</scope>
</reference>
<dbReference type="SUPFAM" id="SSF74924">
    <property type="entry name" value="Cap-Gly domain"/>
    <property type="match status" value="1"/>
</dbReference>
<dbReference type="SMART" id="SM01052">
    <property type="entry name" value="CAP_GLY"/>
    <property type="match status" value="1"/>
</dbReference>
<dbReference type="PROSITE" id="PS50245">
    <property type="entry name" value="CAP_GLY_2"/>
    <property type="match status" value="1"/>
</dbReference>
<accession>A0AAU9U084</accession>
<evidence type="ECO:0000313" key="5">
    <source>
        <dbReference type="Proteomes" id="UP001153954"/>
    </source>
</evidence>
<dbReference type="AlphaFoldDB" id="A0AAU9U084"/>
<dbReference type="Pfam" id="PF01302">
    <property type="entry name" value="CAP_GLY"/>
    <property type="match status" value="1"/>
</dbReference>
<gene>
    <name evidence="4" type="ORF">EEDITHA_LOCUS8443</name>
</gene>
<dbReference type="Proteomes" id="UP001153954">
    <property type="component" value="Unassembled WGS sequence"/>
</dbReference>
<evidence type="ECO:0000256" key="1">
    <source>
        <dbReference type="SAM" id="Coils"/>
    </source>
</evidence>
<keyword evidence="5" id="KW-1185">Reference proteome</keyword>
<name>A0AAU9U084_EUPED</name>
<organism evidence="4 5">
    <name type="scientific">Euphydryas editha</name>
    <name type="common">Edith's checkerspot</name>
    <dbReference type="NCBI Taxonomy" id="104508"/>
    <lineage>
        <taxon>Eukaryota</taxon>
        <taxon>Metazoa</taxon>
        <taxon>Ecdysozoa</taxon>
        <taxon>Arthropoda</taxon>
        <taxon>Hexapoda</taxon>
        <taxon>Insecta</taxon>
        <taxon>Pterygota</taxon>
        <taxon>Neoptera</taxon>
        <taxon>Endopterygota</taxon>
        <taxon>Lepidoptera</taxon>
        <taxon>Glossata</taxon>
        <taxon>Ditrysia</taxon>
        <taxon>Papilionoidea</taxon>
        <taxon>Nymphalidae</taxon>
        <taxon>Nymphalinae</taxon>
        <taxon>Euphydryas</taxon>
    </lineage>
</organism>
<feature type="region of interest" description="Disordered" evidence="2">
    <location>
        <begin position="143"/>
        <end position="167"/>
    </location>
</feature>
<sequence>MDKDRLETVPPGTVHLDTVRSLHQTVVSLRTALELSKSELKELKEKYQEHSRCIEYADIIEKLTLENHILRRKIIDSDGLGSDPHENINFEVSYSPKENKIEERCRSEVLIKTTSTDETVKDRDPTIDEIKTKSPKCLEEILEESKSESITSDNSKFPIATSSPVDEPNSQIFVSEEESNVNKPSFKTKLELLSKFDVKIKVKTLKEGSVKSSTSSDSDSTTEETKKKQTEVPADSKRTLHFKEQRERFENLKNPKGDTINFKSVSTENIKMAVPNEAEVKTKTDKFDVQVRITSEDNLIVKETTERLRRKDTLNLDVDNLSLRSMSEGDNSVFSEGGTTPLEQNIAPDDRQDQENASGNESEEVDDIELIFTTDESKDMSNLQEDLVSIRETDQWVPASASTAQSTPVLIKFHTLDPDFQPGSTCNIRRENQENLKSPCYATEPSLRMKRVSLPNDKEIKHVGFNEKGTLELPGRGILKSFDNKSDNMLYRRSPNASTRRLDSVDSLTCEYNRGLSFDNTKSSSFELGSSLDVLHRDESVDSFHKPRMGHRFSVFAADISKCGISEDDLASNLNIRRNTCPNPFQYRPMMSRVGARSGYKATGRPRPVLYQGFAPRRESGAQTDVSALPPRWTSDGYLAYKMTSTHPTVVPTLPQRSTTARRLTIPDARPPPPNRRTDEARRVLLSDIGFTSMVPELSRSAEPLWTRRTTGLHDPSQSPSRYRYRSPCLSVDRSNDWTGLTANVASVKGVSWRSSLPDVRRDDTDELLQETEAYLRRSIDNLRSTSLELDSSNERAGQPYIPSEARQLRLGHAVKLITPQGRLAVGRVRYVGLAGGTAASSGIVVGAEFSLSQYPGMPRNDGTYSGRRYFLTPPQYTALFVPFSKVVMAWAN</sequence>
<dbReference type="InterPro" id="IPR000938">
    <property type="entry name" value="CAP-Gly_domain"/>
</dbReference>
<feature type="compositionally biased region" description="Basic and acidic residues" evidence="2">
    <location>
        <begin position="223"/>
        <end position="239"/>
    </location>
</feature>
<evidence type="ECO:0000259" key="3">
    <source>
        <dbReference type="PROSITE" id="PS50245"/>
    </source>
</evidence>
<feature type="region of interest" description="Disordered" evidence="2">
    <location>
        <begin position="207"/>
        <end position="239"/>
    </location>
</feature>